<evidence type="ECO:0000259" key="6">
    <source>
        <dbReference type="PROSITE" id="PS51473"/>
    </source>
</evidence>
<accession>A0A9Q0CVB8</accession>
<keyword evidence="3" id="KW-0732">Signal</keyword>
<evidence type="ECO:0000256" key="5">
    <source>
        <dbReference type="ARBA" id="ARBA00038515"/>
    </source>
</evidence>
<sequence length="137" mass="15275">MFSSLKQNTPKIEFSSAVKGKPPKRVYVYGLALCCSDITSDDCASCLRTASQHLLLRCLYSDGRIVWYHHCAVRYLIHTFTTQLGKVNDYFATCLQGGVANPCVYQKQLITLLKTISEIAAFNVSVRMFATGVNAHM</sequence>
<dbReference type="PANTHER" id="PTHR32411:SF43">
    <property type="entry name" value="CYSTEINE-RICH REPEAT SECRETORY PROTEIN 38"/>
    <property type="match status" value="1"/>
</dbReference>
<dbReference type="Pfam" id="PF01657">
    <property type="entry name" value="Stress-antifung"/>
    <property type="match status" value="1"/>
</dbReference>
<dbReference type="CDD" id="cd23509">
    <property type="entry name" value="Gnk2-like"/>
    <property type="match status" value="1"/>
</dbReference>
<keyword evidence="8" id="KW-1185">Reference proteome</keyword>
<dbReference type="EMBL" id="JAMQYH010000001">
    <property type="protein sequence ID" value="KAJ1700821.1"/>
    <property type="molecule type" value="Genomic_DNA"/>
</dbReference>
<evidence type="ECO:0000313" key="8">
    <source>
        <dbReference type="Proteomes" id="UP001151287"/>
    </source>
</evidence>
<comment type="subcellular location">
    <subcellularLocation>
        <location evidence="1">Secreted</location>
    </subcellularLocation>
</comment>
<evidence type="ECO:0000313" key="7">
    <source>
        <dbReference type="EMBL" id="KAJ1700821.1"/>
    </source>
</evidence>
<dbReference type="PROSITE" id="PS51473">
    <property type="entry name" value="GNK2"/>
    <property type="match status" value="1"/>
</dbReference>
<proteinExistence type="inferred from homology"/>
<dbReference type="GO" id="GO:0005576">
    <property type="term" value="C:extracellular region"/>
    <property type="evidence" value="ECO:0007669"/>
    <property type="project" value="UniProtKB-SubCell"/>
</dbReference>
<organism evidence="7 8">
    <name type="scientific">Rhynchospora breviuscula</name>
    <dbReference type="NCBI Taxonomy" id="2022672"/>
    <lineage>
        <taxon>Eukaryota</taxon>
        <taxon>Viridiplantae</taxon>
        <taxon>Streptophyta</taxon>
        <taxon>Embryophyta</taxon>
        <taxon>Tracheophyta</taxon>
        <taxon>Spermatophyta</taxon>
        <taxon>Magnoliopsida</taxon>
        <taxon>Liliopsida</taxon>
        <taxon>Poales</taxon>
        <taxon>Cyperaceae</taxon>
        <taxon>Cyperoideae</taxon>
        <taxon>Rhynchosporeae</taxon>
        <taxon>Rhynchospora</taxon>
    </lineage>
</organism>
<dbReference type="InterPro" id="IPR050581">
    <property type="entry name" value="CRR_secretory_protein"/>
</dbReference>
<dbReference type="InterPro" id="IPR002902">
    <property type="entry name" value="GNK2"/>
</dbReference>
<dbReference type="InterPro" id="IPR038408">
    <property type="entry name" value="GNK2_sf"/>
</dbReference>
<gene>
    <name evidence="7" type="ORF">LUZ63_000600</name>
</gene>
<feature type="domain" description="Gnk2-homologous" evidence="6">
    <location>
        <begin position="1"/>
        <end position="80"/>
    </location>
</feature>
<protein>
    <recommendedName>
        <fullName evidence="6">Gnk2-homologous domain-containing protein</fullName>
    </recommendedName>
</protein>
<dbReference type="PANTHER" id="PTHR32411">
    <property type="entry name" value="CYSTEINE-RICH REPEAT SECRETORY PROTEIN 38-RELATED"/>
    <property type="match status" value="1"/>
</dbReference>
<dbReference type="Proteomes" id="UP001151287">
    <property type="component" value="Unassembled WGS sequence"/>
</dbReference>
<keyword evidence="4" id="KW-0677">Repeat</keyword>
<evidence type="ECO:0000256" key="3">
    <source>
        <dbReference type="ARBA" id="ARBA00022729"/>
    </source>
</evidence>
<comment type="caution">
    <text evidence="7">The sequence shown here is derived from an EMBL/GenBank/DDBJ whole genome shotgun (WGS) entry which is preliminary data.</text>
</comment>
<reference evidence="7" key="1">
    <citation type="journal article" date="2022" name="Cell">
        <title>Repeat-based holocentromeres influence genome architecture and karyotype evolution.</title>
        <authorList>
            <person name="Hofstatter P.G."/>
            <person name="Thangavel G."/>
            <person name="Lux T."/>
            <person name="Neumann P."/>
            <person name="Vondrak T."/>
            <person name="Novak P."/>
            <person name="Zhang M."/>
            <person name="Costa L."/>
            <person name="Castellani M."/>
            <person name="Scott A."/>
            <person name="Toegelov H."/>
            <person name="Fuchs J."/>
            <person name="Mata-Sucre Y."/>
            <person name="Dias Y."/>
            <person name="Vanzela A.L.L."/>
            <person name="Huettel B."/>
            <person name="Almeida C.C.S."/>
            <person name="Simkova H."/>
            <person name="Souza G."/>
            <person name="Pedrosa-Harand A."/>
            <person name="Macas J."/>
            <person name="Mayer K.F.X."/>
            <person name="Houben A."/>
            <person name="Marques A."/>
        </authorList>
    </citation>
    <scope>NUCLEOTIDE SEQUENCE</scope>
    <source>
        <strain evidence="7">RhyBre1mFocal</strain>
    </source>
</reference>
<evidence type="ECO:0000256" key="4">
    <source>
        <dbReference type="ARBA" id="ARBA00022737"/>
    </source>
</evidence>
<dbReference type="Gene3D" id="3.30.430.20">
    <property type="entry name" value="Gnk2 domain, C-X8-C-X2-C motif"/>
    <property type="match status" value="1"/>
</dbReference>
<dbReference type="OrthoDB" id="1923309at2759"/>
<evidence type="ECO:0000256" key="2">
    <source>
        <dbReference type="ARBA" id="ARBA00022525"/>
    </source>
</evidence>
<keyword evidence="2" id="KW-0964">Secreted</keyword>
<evidence type="ECO:0000256" key="1">
    <source>
        <dbReference type="ARBA" id="ARBA00004613"/>
    </source>
</evidence>
<name>A0A9Q0CVB8_9POAL</name>
<dbReference type="AlphaFoldDB" id="A0A9Q0CVB8"/>
<comment type="similarity">
    <text evidence="5">Belongs to the cysteine-rich repeat secretory protein family.</text>
</comment>